<feature type="domain" description="FIST C-domain" evidence="2">
    <location>
        <begin position="219"/>
        <end position="358"/>
    </location>
</feature>
<dbReference type="SMART" id="SM01204">
    <property type="entry name" value="FIST_C"/>
    <property type="match status" value="1"/>
</dbReference>
<dbReference type="RefSeq" id="WP_075066336.1">
    <property type="nucleotide sequence ID" value="NZ_LKAJ02000001.1"/>
</dbReference>
<dbReference type="PANTHER" id="PTHR40252">
    <property type="entry name" value="BLR0328 PROTEIN"/>
    <property type="match status" value="1"/>
</dbReference>
<dbReference type="PANTHER" id="PTHR40252:SF2">
    <property type="entry name" value="BLR0328 PROTEIN"/>
    <property type="match status" value="1"/>
</dbReference>
<dbReference type="EMBL" id="LKAJ02000001">
    <property type="protein sequence ID" value="MCS5711179.1"/>
    <property type="molecule type" value="Genomic_DNA"/>
</dbReference>
<reference evidence="3" key="1">
    <citation type="submission" date="2015-09" db="EMBL/GenBank/DDBJ databases">
        <title>Draft Genome Sequences of Two Novel Amoeba-resistant Intranuclear Bacteria, Candidatus Berkiella cookevillensis and Candidatus Berkiella aquae.</title>
        <authorList>
            <person name="Mehari Y.T."/>
            <person name="Arivett B.A."/>
            <person name="Farone A.L."/>
            <person name="Gunderson J.H."/>
            <person name="Farone M.B."/>
        </authorList>
    </citation>
    <scope>NUCLEOTIDE SEQUENCE [LARGE SCALE GENOMIC DNA]</scope>
    <source>
        <strain evidence="3">HT99</strain>
    </source>
</reference>
<reference evidence="4" key="2">
    <citation type="journal article" date="2016" name="Genome Announc.">
        <title>Draft Genome Sequences of Two Novel Amoeba-Resistant Intranuclear Bacteria, 'Candidatus Berkiella cookevillensis' and 'Candidatus Berkiella aquae'.</title>
        <authorList>
            <person name="Mehari Y.T."/>
            <person name="Arivett B.A."/>
            <person name="Farone A.L."/>
            <person name="Gunderson J.H."/>
            <person name="Farone M.B."/>
        </authorList>
    </citation>
    <scope>NUCLEOTIDE SEQUENCE</scope>
    <source>
        <strain evidence="4">HT99</strain>
    </source>
</reference>
<dbReference type="AlphaFoldDB" id="A0A0Q9YWX9"/>
<evidence type="ECO:0000259" key="2">
    <source>
        <dbReference type="SMART" id="SM01204"/>
    </source>
</evidence>
<dbReference type="OrthoDB" id="9770435at2"/>
<dbReference type="SMART" id="SM00897">
    <property type="entry name" value="FIST"/>
    <property type="match status" value="1"/>
</dbReference>
<feature type="domain" description="FIST" evidence="1">
    <location>
        <begin position="24"/>
        <end position="218"/>
    </location>
</feature>
<organism evidence="3">
    <name type="scientific">Candidatus Berkiella aquae</name>
    <dbReference type="NCBI Taxonomy" id="295108"/>
    <lineage>
        <taxon>Bacteria</taxon>
        <taxon>Pseudomonadati</taxon>
        <taxon>Pseudomonadota</taxon>
        <taxon>Gammaproteobacteria</taxon>
        <taxon>Candidatus Berkiellales</taxon>
        <taxon>Candidatus Berkiellaceae</taxon>
        <taxon>Candidatus Berkiella</taxon>
    </lineage>
</organism>
<dbReference type="PATRIC" id="fig|1590043.3.peg.1745"/>
<evidence type="ECO:0000313" key="4">
    <source>
        <dbReference type="EMBL" id="MCS5711179.1"/>
    </source>
</evidence>
<evidence type="ECO:0000313" key="3">
    <source>
        <dbReference type="EMBL" id="KRG21153.1"/>
    </source>
</evidence>
<comment type="caution">
    <text evidence="3">The sequence shown here is derived from an EMBL/GenBank/DDBJ whole genome shotgun (WGS) entry which is preliminary data.</text>
</comment>
<proteinExistence type="predicted"/>
<reference evidence="4" key="3">
    <citation type="submission" date="2021-06" db="EMBL/GenBank/DDBJ databases">
        <title>Genomic Description and Analysis of Intracellular Bacteria, Candidatus Berkiella cookevillensis and Candidatus Berkiella aquae.</title>
        <authorList>
            <person name="Kidane D.T."/>
            <person name="Mehari Y.T."/>
            <person name="Rice F.C."/>
            <person name="Arivett B.A."/>
            <person name="Farone A.L."/>
            <person name="Berk S.G."/>
            <person name="Farone M.B."/>
        </authorList>
    </citation>
    <scope>NUCLEOTIDE SEQUENCE</scope>
    <source>
        <strain evidence="4">HT99</strain>
    </source>
</reference>
<sequence>MQVKTFHYKKGTGWSLNDFPEMNSSNTLILAFCAPEYFNNTKPFDELRKAYPTSQIAGCSTAGEIYNEEINDHSISVAITKFEKSTIQVITEHIENPLQSEEIGIKLGIKLNKDNLKSVIILSDGLTVNGSSLVEGLKSTLKSSVIITGGLAGDGSQFKNTWVVAEGKPITKSITAIGIYGEHLEVNYGSKGGWDIFGPERLITRSEGNVLYEIDGEPALEMYKKYLGEKAKELPSSGLLFPLAIREKPLSSNQVVRTILAIDENKQSLTFAGDIPQGWYAQLMKANFDRLIEGASIAGQLAASQIQVPNSLNLAISCVGRRLVLGERSEEEIEATLDSIGRDSPLVGFYSYGEISPSGLQSCDLHNQTMTLTSISER</sequence>
<dbReference type="InterPro" id="IPR013702">
    <property type="entry name" value="FIST_domain_N"/>
</dbReference>
<gene>
    <name evidence="4" type="ORF">HT99x_007020</name>
    <name evidence="3" type="ORF">HT99x_01709</name>
</gene>
<evidence type="ECO:0000259" key="1">
    <source>
        <dbReference type="SMART" id="SM00897"/>
    </source>
</evidence>
<keyword evidence="5" id="KW-1185">Reference proteome</keyword>
<dbReference type="EMBL" id="LKAJ01000006">
    <property type="protein sequence ID" value="KRG21153.1"/>
    <property type="molecule type" value="Genomic_DNA"/>
</dbReference>
<dbReference type="Pfam" id="PF10442">
    <property type="entry name" value="FIST_C"/>
    <property type="match status" value="1"/>
</dbReference>
<name>A0A0Q9YWX9_9GAMM</name>
<protein>
    <submittedName>
        <fullName evidence="4">FIST C-terminal domain-containing protein</fullName>
    </submittedName>
    <submittedName>
        <fullName evidence="3">FIST N domain protein</fullName>
    </submittedName>
</protein>
<dbReference type="Proteomes" id="UP000051497">
    <property type="component" value="Unassembled WGS sequence"/>
</dbReference>
<dbReference type="STRING" id="295108.HT99x_01709"/>
<dbReference type="InterPro" id="IPR019494">
    <property type="entry name" value="FIST_C"/>
</dbReference>
<accession>A0A0Q9YWX9</accession>
<evidence type="ECO:0000313" key="5">
    <source>
        <dbReference type="Proteomes" id="UP000051497"/>
    </source>
</evidence>
<dbReference type="Pfam" id="PF08495">
    <property type="entry name" value="FIST"/>
    <property type="match status" value="1"/>
</dbReference>